<keyword evidence="5" id="KW-1133">Transmembrane helix</keyword>
<protein>
    <submittedName>
        <fullName evidence="8">Transmembrane protein</fullName>
    </submittedName>
</protein>
<dbReference type="EMBL" id="GL883017">
    <property type="protein sequence ID" value="EGG18934.1"/>
    <property type="molecule type" value="Genomic_DNA"/>
</dbReference>
<dbReference type="GeneID" id="14870892"/>
<dbReference type="Pfam" id="PF24606">
    <property type="entry name" value="CEMIP_beta-hel"/>
    <property type="match status" value="1"/>
</dbReference>
<dbReference type="Pfam" id="PF24605">
    <property type="entry name" value="CEMIP_X"/>
    <property type="match status" value="1"/>
</dbReference>
<evidence type="ECO:0000313" key="9">
    <source>
        <dbReference type="Proteomes" id="UP000007797"/>
    </source>
</evidence>
<dbReference type="InterPro" id="IPR055400">
    <property type="entry name" value="CEMIP_X"/>
</dbReference>
<keyword evidence="5 8" id="KW-0812">Transmembrane</keyword>
<dbReference type="OrthoDB" id="14714at2759"/>
<dbReference type="SMART" id="SM01225">
    <property type="entry name" value="G8"/>
    <property type="match status" value="1"/>
</dbReference>
<sequence length="1003" mass="109773">MTKQLFIFFIFVLLFNLTFGCDGPDADTSLLKWSDPASWPNGQLPTAGSFVTISNGILLDISPPEFQQIRIKSTGKLVFSSKNGPLELVTGGLLIEGRLDIGNDGCRFTESATITLTGIDGKGYYETQYDLGRKFIGVLPGGRLELHGYLAYPIPSWVNLNVTAPAGTSLITLNQDVSGWPVGSQIVVGATDFDYTQSEENVIVACPTCASNQLQLKTPLQWYHYGAITYGVDQRAEVGLLTKNIKIQGRMQAACNGSALCKFFDFDTLGGHLRVILGFGSVHIQGAEFYKMGQTYNLGTYPIHFHMCGDVDTGDYASWPTFIKDNSIHHTLSRCLTIHGTSGLIVVNNFAFDAIGHCYFFEDASEQRNYLDSNVGLLTRAGYLLPSDRTCELCLYLAPTDFNGNPTSCGECQAVATFWVTNPNNILKNNVAGGSINAGFWYLFPEGASGLSQALYPDIAPKYTALGVFSNNKAHSNVDVGMNVDQAHQIVHPNAQNPQQYLSMTIQRWKPRVDPTNPDSARSTAYFYRFISYKNKWRGLWARGGDMVFVNSQFADNAIGVTLASEGVMPADPGSSQQIIGSTFVGESENVGAPYNGINMYKGHTIPAWQEYNQKGFEVYDGPVSVSYSTFVNYNSDGVRNMSGIGWFLYDDWILNPKSKTFGLSFVNSNTRVYTYLTNDDGSKNEIIHDEDGSLTGTSGASLVPNVPYFYSPKCVANTQWNKTVCYEKFSSIYVYNMDLANTITPSGTSGIVMIRDQYSFYRHVMYGVPNSTPRNTFMPLVMIGRTYTMHFLHPSPPNLRLQMTNFDQGDSVVVGVCYPKYGVSFSVKRNVVLGWQTFATTMVSGKTIDAVNNDATGMTYFYDATTGLLFIKFIQQGSRTWSMYCPDTGCESVNIIASGWAVGTNSGDCSADAYGTGLYVKKDYATRGGCNGVPTLTVDECGVCGGNGTTCSEVKSAGGTASNNNNVGTNAAPSSTTNSFYSQFGFVFISTILSFLLYFIIF</sequence>
<evidence type="ECO:0000256" key="6">
    <source>
        <dbReference type="SAM" id="SignalP"/>
    </source>
</evidence>
<dbReference type="PROSITE" id="PS51484">
    <property type="entry name" value="G8"/>
    <property type="match status" value="1"/>
</dbReference>
<comment type="similarity">
    <text evidence="1">Belongs to the CEMIP family.</text>
</comment>
<evidence type="ECO:0000256" key="3">
    <source>
        <dbReference type="ARBA" id="ARBA00023180"/>
    </source>
</evidence>
<dbReference type="Proteomes" id="UP000007797">
    <property type="component" value="Unassembled WGS sequence"/>
</dbReference>
<dbReference type="RefSeq" id="XP_004357396.1">
    <property type="nucleotide sequence ID" value="XM_004357340.1"/>
</dbReference>
<keyword evidence="6" id="KW-0732">Signal</keyword>
<dbReference type="GO" id="GO:0016798">
    <property type="term" value="F:hydrolase activity, acting on glycosyl bonds"/>
    <property type="evidence" value="ECO:0007669"/>
    <property type="project" value="UniProtKB-KW"/>
</dbReference>
<gene>
    <name evidence="8" type="ORF">DFA_02674</name>
</gene>
<dbReference type="STRING" id="1054147.F4Q020"/>
<dbReference type="InterPro" id="IPR055401">
    <property type="entry name" value="CEMIP_beta-hel_dom"/>
</dbReference>
<evidence type="ECO:0000256" key="1">
    <source>
        <dbReference type="ARBA" id="ARBA00007586"/>
    </source>
</evidence>
<name>F4Q020_CACFS</name>
<evidence type="ECO:0000256" key="4">
    <source>
        <dbReference type="ARBA" id="ARBA00023295"/>
    </source>
</evidence>
<dbReference type="PANTHER" id="PTHR15535">
    <property type="entry name" value="TRANSMEMBRANE PROTEIN 2-RELATED"/>
    <property type="match status" value="1"/>
</dbReference>
<feature type="signal peptide" evidence="6">
    <location>
        <begin position="1"/>
        <end position="20"/>
    </location>
</feature>
<feature type="domain" description="G8" evidence="7">
    <location>
        <begin position="37"/>
        <end position="162"/>
    </location>
</feature>
<keyword evidence="9" id="KW-1185">Reference proteome</keyword>
<dbReference type="OMA" id="MCGDVDT"/>
<proteinExistence type="inferred from homology"/>
<dbReference type="PROSITE" id="PS51257">
    <property type="entry name" value="PROKAR_LIPOPROTEIN"/>
    <property type="match status" value="1"/>
</dbReference>
<keyword evidence="2" id="KW-0378">Hydrolase</keyword>
<evidence type="ECO:0000259" key="7">
    <source>
        <dbReference type="PROSITE" id="PS51484"/>
    </source>
</evidence>
<feature type="transmembrane region" description="Helical" evidence="5">
    <location>
        <begin position="981"/>
        <end position="1002"/>
    </location>
</feature>
<dbReference type="Pfam" id="PF10162">
    <property type="entry name" value="G8"/>
    <property type="match status" value="1"/>
</dbReference>
<dbReference type="InterPro" id="IPR019316">
    <property type="entry name" value="G8_domain"/>
</dbReference>
<keyword evidence="3" id="KW-0325">Glycoprotein</keyword>
<dbReference type="InterPro" id="IPR052252">
    <property type="entry name" value="CEMIP/CEMIP2"/>
</dbReference>
<evidence type="ECO:0000313" key="8">
    <source>
        <dbReference type="EMBL" id="EGG18934.1"/>
    </source>
</evidence>
<organism evidence="8 9">
    <name type="scientific">Cavenderia fasciculata</name>
    <name type="common">Slime mold</name>
    <name type="synonym">Dictyostelium fasciculatum</name>
    <dbReference type="NCBI Taxonomy" id="261658"/>
    <lineage>
        <taxon>Eukaryota</taxon>
        <taxon>Amoebozoa</taxon>
        <taxon>Evosea</taxon>
        <taxon>Eumycetozoa</taxon>
        <taxon>Dictyostelia</taxon>
        <taxon>Acytosteliales</taxon>
        <taxon>Cavenderiaceae</taxon>
        <taxon>Cavenderia</taxon>
    </lineage>
</organism>
<reference evidence="9" key="1">
    <citation type="journal article" date="2011" name="Genome Res.">
        <title>Phylogeny-wide analysis of social amoeba genomes highlights ancient origins for complex intercellular communication.</title>
        <authorList>
            <person name="Heidel A.J."/>
            <person name="Lawal H.M."/>
            <person name="Felder M."/>
            <person name="Schilde C."/>
            <person name="Helps N.R."/>
            <person name="Tunggal B."/>
            <person name="Rivero F."/>
            <person name="John U."/>
            <person name="Schleicher M."/>
            <person name="Eichinger L."/>
            <person name="Platzer M."/>
            <person name="Noegel A.A."/>
            <person name="Schaap P."/>
            <person name="Gloeckner G."/>
        </authorList>
    </citation>
    <scope>NUCLEOTIDE SEQUENCE [LARGE SCALE GENOMIC DNA]</scope>
    <source>
        <strain evidence="9">SH3</strain>
    </source>
</reference>
<dbReference type="AlphaFoldDB" id="F4Q020"/>
<keyword evidence="4" id="KW-0326">Glycosidase</keyword>
<evidence type="ECO:0000256" key="2">
    <source>
        <dbReference type="ARBA" id="ARBA00022801"/>
    </source>
</evidence>
<feature type="chain" id="PRO_5003319775" evidence="6">
    <location>
        <begin position="21"/>
        <end position="1003"/>
    </location>
</feature>
<evidence type="ECO:0000256" key="5">
    <source>
        <dbReference type="SAM" id="Phobius"/>
    </source>
</evidence>
<dbReference type="PANTHER" id="PTHR15535:SF17">
    <property type="entry name" value="TRANSMEMBRANE PROTEIN"/>
    <property type="match status" value="1"/>
</dbReference>
<keyword evidence="5" id="KW-0472">Membrane</keyword>
<accession>F4Q020</accession>
<dbReference type="KEGG" id="dfa:DFA_02674"/>